<evidence type="ECO:0000313" key="2">
    <source>
        <dbReference type="Proteomes" id="UP000037035"/>
    </source>
</evidence>
<organism evidence="1 2">
    <name type="scientific">Puccinia sorghi</name>
    <dbReference type="NCBI Taxonomy" id="27349"/>
    <lineage>
        <taxon>Eukaryota</taxon>
        <taxon>Fungi</taxon>
        <taxon>Dikarya</taxon>
        <taxon>Basidiomycota</taxon>
        <taxon>Pucciniomycotina</taxon>
        <taxon>Pucciniomycetes</taxon>
        <taxon>Pucciniales</taxon>
        <taxon>Pucciniaceae</taxon>
        <taxon>Puccinia</taxon>
    </lineage>
</organism>
<accession>A0A0L6UVP6</accession>
<dbReference type="Proteomes" id="UP000037035">
    <property type="component" value="Unassembled WGS sequence"/>
</dbReference>
<name>A0A0L6UVP6_9BASI</name>
<keyword evidence="2" id="KW-1185">Reference proteome</keyword>
<dbReference type="AlphaFoldDB" id="A0A0L6UVP6"/>
<evidence type="ECO:0000313" key="1">
    <source>
        <dbReference type="EMBL" id="KNZ52598.1"/>
    </source>
</evidence>
<sequence length="139" mass="15245">MAHSEKLICFPSPFLLPAKTNPLLPAKENLTKGMNTQMRLAPPRLTTSCSWVGFSCLTCSKYLVSLTVYFFPHAQMSVQFIKPFTQDTEWALCGQCTAKLPRPLQNSGRILVLPAVSLDGLVAVMAQPGSILRQSIFGS</sequence>
<protein>
    <submittedName>
        <fullName evidence="1">Uncharacterized protein</fullName>
    </submittedName>
</protein>
<dbReference type="EMBL" id="LAVV01008509">
    <property type="protein sequence ID" value="KNZ52598.1"/>
    <property type="molecule type" value="Genomic_DNA"/>
</dbReference>
<reference evidence="1 2" key="1">
    <citation type="submission" date="2015-08" db="EMBL/GenBank/DDBJ databases">
        <title>Next Generation Sequencing and Analysis of the Genome of Puccinia sorghi L Schw, the Causal Agent of Maize Common Rust.</title>
        <authorList>
            <person name="Rochi L."/>
            <person name="Burguener G."/>
            <person name="Darino M."/>
            <person name="Turjanski A."/>
            <person name="Kreff E."/>
            <person name="Dieguez M.J."/>
            <person name="Sacco F."/>
        </authorList>
    </citation>
    <scope>NUCLEOTIDE SEQUENCE [LARGE SCALE GENOMIC DNA]</scope>
    <source>
        <strain evidence="1 2">RO10H11247</strain>
    </source>
</reference>
<gene>
    <name evidence="1" type="ORF">VP01_3506g1</name>
</gene>
<dbReference type="VEuPathDB" id="FungiDB:VP01_3506g1"/>
<comment type="caution">
    <text evidence="1">The sequence shown here is derived from an EMBL/GenBank/DDBJ whole genome shotgun (WGS) entry which is preliminary data.</text>
</comment>
<proteinExistence type="predicted"/>